<sequence>MAKNFVDLFEVPYKDELTTSENKLSLPWQKFFRLVQERVNPLGKEVSFNLENNISVAEDVEGLQFNYEKIGGAFVDYLIQRVTTGSGAIEAIEIGRLFLNYNPTSNNWSLYRLTNDKSFERSATILNNQAVAVDVPGLSFNSSSPSLISIEYILQRITTGGGATQLIQSGILHLVRQPSTPSWNLRHIGSPGPDSSITFSVTSGGRIQYTSTNITGTASISKMTYRIKTIGPMTSGTDYIEENDNFADYLSGVQFSITSAGQVQYTSSNFTATESISKLTYRASLLSAKNSLYSTIGAVR</sequence>
<dbReference type="EMBL" id="LR796582">
    <property type="protein sequence ID" value="CAB4152345.1"/>
    <property type="molecule type" value="Genomic_DNA"/>
</dbReference>
<gene>
    <name evidence="1" type="ORF">UFOVP610_7</name>
</gene>
<name>A0A6J5MYQ0_9CAUD</name>
<protein>
    <submittedName>
        <fullName evidence="1">Uncharacterized protein</fullName>
    </submittedName>
</protein>
<evidence type="ECO:0000313" key="1">
    <source>
        <dbReference type="EMBL" id="CAB4152345.1"/>
    </source>
</evidence>
<reference evidence="1" key="1">
    <citation type="submission" date="2020-04" db="EMBL/GenBank/DDBJ databases">
        <authorList>
            <person name="Chiriac C."/>
            <person name="Salcher M."/>
            <person name="Ghai R."/>
            <person name="Kavagutti S V."/>
        </authorList>
    </citation>
    <scope>NUCLEOTIDE SEQUENCE</scope>
</reference>
<proteinExistence type="predicted"/>
<organism evidence="1">
    <name type="scientific">uncultured Caudovirales phage</name>
    <dbReference type="NCBI Taxonomy" id="2100421"/>
    <lineage>
        <taxon>Viruses</taxon>
        <taxon>Duplodnaviria</taxon>
        <taxon>Heunggongvirae</taxon>
        <taxon>Uroviricota</taxon>
        <taxon>Caudoviricetes</taxon>
        <taxon>Peduoviridae</taxon>
        <taxon>Maltschvirus</taxon>
        <taxon>Maltschvirus maltsch</taxon>
    </lineage>
</organism>
<accession>A0A6J5MYQ0</accession>